<dbReference type="RefSeq" id="XP_022084994.1">
    <property type="nucleotide sequence ID" value="XM_022229302.1"/>
</dbReference>
<evidence type="ECO:0000256" key="5">
    <source>
        <dbReference type="ARBA" id="ARBA00022776"/>
    </source>
</evidence>
<evidence type="ECO:0000256" key="4">
    <source>
        <dbReference type="ARBA" id="ARBA00022618"/>
    </source>
</evidence>
<keyword evidence="5" id="KW-0498">Mitosis</keyword>
<keyword evidence="7" id="KW-0131">Cell cycle</keyword>
<proteinExistence type="inferred from homology"/>
<evidence type="ECO:0000256" key="1">
    <source>
        <dbReference type="ARBA" id="ARBA00004584"/>
    </source>
</evidence>
<dbReference type="KEGG" id="aplc:110976218"/>
<dbReference type="PANTHER" id="PTHR48441">
    <property type="match status" value="1"/>
</dbReference>
<dbReference type="OrthoDB" id="8194677at2759"/>
<dbReference type="InterPro" id="IPR005549">
    <property type="entry name" value="Kinetochore_Nuf2_N"/>
</dbReference>
<protein>
    <submittedName>
        <fullName evidence="12">Kinetochore protein Nuf2-like</fullName>
    </submittedName>
</protein>
<dbReference type="GO" id="GO:0051301">
    <property type="term" value="P:cell division"/>
    <property type="evidence" value="ECO:0007669"/>
    <property type="project" value="UniProtKB-KW"/>
</dbReference>
<keyword evidence="4" id="KW-0132">Cell division</keyword>
<dbReference type="Gene3D" id="1.10.418.60">
    <property type="entry name" value="Ncd80 complex, Nuf2 subunit"/>
    <property type="match status" value="1"/>
</dbReference>
<dbReference type="Proteomes" id="UP000694845">
    <property type="component" value="Unplaced"/>
</dbReference>
<keyword evidence="6 9" id="KW-0175">Coiled coil</keyword>
<evidence type="ECO:0000313" key="12">
    <source>
        <dbReference type="RefSeq" id="XP_022084994.1"/>
    </source>
</evidence>
<evidence type="ECO:0000256" key="8">
    <source>
        <dbReference type="ARBA" id="ARBA00023328"/>
    </source>
</evidence>
<comment type="similarity">
    <text evidence="2">Belongs to the NUF2 family.</text>
</comment>
<evidence type="ECO:0000256" key="7">
    <source>
        <dbReference type="ARBA" id="ARBA00023306"/>
    </source>
</evidence>
<comment type="subcellular location">
    <subcellularLocation>
        <location evidence="1">Chromosome</location>
        <location evidence="1">Centromere</location>
    </subcellularLocation>
</comment>
<organism evidence="11 12">
    <name type="scientific">Acanthaster planci</name>
    <name type="common">Crown-of-thorns starfish</name>
    <dbReference type="NCBI Taxonomy" id="133434"/>
    <lineage>
        <taxon>Eukaryota</taxon>
        <taxon>Metazoa</taxon>
        <taxon>Echinodermata</taxon>
        <taxon>Eleutherozoa</taxon>
        <taxon>Asterozoa</taxon>
        <taxon>Asteroidea</taxon>
        <taxon>Valvatacea</taxon>
        <taxon>Valvatida</taxon>
        <taxon>Acanthasteridae</taxon>
        <taxon>Acanthaster</taxon>
    </lineage>
</organism>
<dbReference type="OMA" id="YLKMEAH"/>
<evidence type="ECO:0000256" key="3">
    <source>
        <dbReference type="ARBA" id="ARBA00022454"/>
    </source>
</evidence>
<reference evidence="12" key="1">
    <citation type="submission" date="2025-08" db="UniProtKB">
        <authorList>
            <consortium name="RefSeq"/>
        </authorList>
    </citation>
    <scope>IDENTIFICATION</scope>
</reference>
<dbReference type="GeneID" id="110976218"/>
<dbReference type="AlphaFoldDB" id="A0A8B7XVV8"/>
<evidence type="ECO:0000256" key="9">
    <source>
        <dbReference type="SAM" id="Coils"/>
    </source>
</evidence>
<evidence type="ECO:0000256" key="6">
    <source>
        <dbReference type="ARBA" id="ARBA00023054"/>
    </source>
</evidence>
<evidence type="ECO:0000259" key="10">
    <source>
        <dbReference type="Pfam" id="PF03800"/>
    </source>
</evidence>
<feature type="domain" description="Kinetochore protein Nuf2 N-terminal" evidence="10">
    <location>
        <begin position="5"/>
        <end position="143"/>
    </location>
</feature>
<keyword evidence="8" id="KW-0137">Centromere</keyword>
<keyword evidence="3" id="KW-0158">Chromosome</keyword>
<accession>A0A8B7XVV8</accession>
<keyword evidence="11" id="KW-1185">Reference proteome</keyword>
<feature type="coiled-coil region" evidence="9">
    <location>
        <begin position="145"/>
        <end position="200"/>
    </location>
</feature>
<dbReference type="GO" id="GO:0031262">
    <property type="term" value="C:Ndc80 complex"/>
    <property type="evidence" value="ECO:0007669"/>
    <property type="project" value="InterPro"/>
</dbReference>
<dbReference type="PANTHER" id="PTHR48441:SF1">
    <property type="entry name" value="NT-3"/>
    <property type="match status" value="1"/>
</dbReference>
<dbReference type="CTD" id="83540"/>
<gene>
    <name evidence="12" type="primary">LOC110976218</name>
</gene>
<dbReference type="InterPro" id="IPR038275">
    <property type="entry name" value="Nuf2_N_sf"/>
</dbReference>
<sequence length="436" mass="49779">MTSTFRFPILPIDELINWLRVELQLDDLNITEEDFKNPQPHRVQMIYRMILETVMGIRQEKIIQPHFEAVQQLSYPEFFEENISLVNLAMGMTRFMAACDVNDFKLKDLSSPKPKRTVRMISAIINFCRFKIARMETYERIQADVDSVKEQHNHYLRRIDELKTQINTIKANRAEKEVLIKEMSAKVDELGSTMNGYKQEQASLQQGIHQVKTGCSEKAAKLEQLKVNTLNAREACDKLRPQIIQSPERIKTDMARMHNAIAAGKKATEEKGQRLQELSSQKENMLKWCEAAETGVKLLTAINAELDKQNEGVPKSNALNAPMRIICRDGTSQLVSVLYLMNKIKVCVFSYEPFPSCSNLASCSQKQQKKMDHIAAIEEKKAQVRQQFAEAKSGHADKMNTARGSYSTLLHSIDSYHKDLAETFEAANPIKILSSH</sequence>
<dbReference type="Pfam" id="PF03800">
    <property type="entry name" value="Nuf2"/>
    <property type="match status" value="1"/>
</dbReference>
<evidence type="ECO:0000313" key="11">
    <source>
        <dbReference type="Proteomes" id="UP000694845"/>
    </source>
</evidence>
<name>A0A8B7XVV8_ACAPL</name>
<evidence type="ECO:0000256" key="2">
    <source>
        <dbReference type="ARBA" id="ARBA00005498"/>
    </source>
</evidence>